<gene>
    <name evidence="2" type="ORF">NDN08_004363</name>
</gene>
<evidence type="ECO:0000256" key="1">
    <source>
        <dbReference type="SAM" id="Phobius"/>
    </source>
</evidence>
<accession>A0AAV8ULH1</accession>
<dbReference type="Proteomes" id="UP001157974">
    <property type="component" value="Unassembled WGS sequence"/>
</dbReference>
<evidence type="ECO:0000313" key="3">
    <source>
        <dbReference type="Proteomes" id="UP001157974"/>
    </source>
</evidence>
<name>A0AAV8ULH1_9RHOD</name>
<evidence type="ECO:0000313" key="2">
    <source>
        <dbReference type="EMBL" id="KAJ8903254.1"/>
    </source>
</evidence>
<keyword evidence="1" id="KW-0812">Transmembrane</keyword>
<keyword evidence="3" id="KW-1185">Reference proteome</keyword>
<comment type="caution">
    <text evidence="2">The sequence shown here is derived from an EMBL/GenBank/DDBJ whole genome shotgun (WGS) entry which is preliminary data.</text>
</comment>
<reference evidence="2 3" key="1">
    <citation type="journal article" date="2023" name="Nat. Commun.">
        <title>Origin of minicircular mitochondrial genomes in red algae.</title>
        <authorList>
            <person name="Lee Y."/>
            <person name="Cho C.H."/>
            <person name="Lee Y.M."/>
            <person name="Park S.I."/>
            <person name="Yang J.H."/>
            <person name="West J.A."/>
            <person name="Bhattacharya D."/>
            <person name="Yoon H.S."/>
        </authorList>
    </citation>
    <scope>NUCLEOTIDE SEQUENCE [LARGE SCALE GENOMIC DNA]</scope>
    <source>
        <strain evidence="2 3">CCMP1338</strain>
        <tissue evidence="2">Whole cell</tissue>
    </source>
</reference>
<proteinExistence type="predicted"/>
<organism evidence="2 3">
    <name type="scientific">Rhodosorus marinus</name>
    <dbReference type="NCBI Taxonomy" id="101924"/>
    <lineage>
        <taxon>Eukaryota</taxon>
        <taxon>Rhodophyta</taxon>
        <taxon>Stylonematophyceae</taxon>
        <taxon>Stylonematales</taxon>
        <taxon>Stylonemataceae</taxon>
        <taxon>Rhodosorus</taxon>
    </lineage>
</organism>
<protein>
    <recommendedName>
        <fullName evidence="4">Mitochondrial cytochrome c oxidase subunit VIc/VIIs domain-containing protein</fullName>
    </recommendedName>
</protein>
<keyword evidence="1" id="KW-0472">Membrane</keyword>
<sequence>MSQPLPFERPPFDHPQMGKIRKLSRNSRMSAIATSAFMTIFAATLGYRCWWYYWNEKPDGMFDERDLDPK</sequence>
<dbReference type="EMBL" id="JAMWBK010000007">
    <property type="protein sequence ID" value="KAJ8903254.1"/>
    <property type="molecule type" value="Genomic_DNA"/>
</dbReference>
<keyword evidence="1" id="KW-1133">Transmembrane helix</keyword>
<dbReference type="AlphaFoldDB" id="A0AAV8ULH1"/>
<evidence type="ECO:0008006" key="4">
    <source>
        <dbReference type="Google" id="ProtNLM"/>
    </source>
</evidence>
<feature type="transmembrane region" description="Helical" evidence="1">
    <location>
        <begin position="29"/>
        <end position="53"/>
    </location>
</feature>